<dbReference type="Proteomes" id="UP000480178">
    <property type="component" value="Chromosome"/>
</dbReference>
<protein>
    <submittedName>
        <fullName evidence="1">(2Fe-2S) ferredoxin domain-containing protein</fullName>
    </submittedName>
</protein>
<organism evidence="1 2">
    <name type="scientific">Rhodocytophaga rosea</name>
    <dbReference type="NCBI Taxonomy" id="2704465"/>
    <lineage>
        <taxon>Bacteria</taxon>
        <taxon>Pseudomonadati</taxon>
        <taxon>Bacteroidota</taxon>
        <taxon>Cytophagia</taxon>
        <taxon>Cytophagales</taxon>
        <taxon>Rhodocytophagaceae</taxon>
        <taxon>Rhodocytophaga</taxon>
    </lineage>
</organism>
<name>A0A6C0GQP2_9BACT</name>
<gene>
    <name evidence="1" type="ORF">GXP67_28955</name>
</gene>
<dbReference type="InterPro" id="IPR036249">
    <property type="entry name" value="Thioredoxin-like_sf"/>
</dbReference>
<proteinExistence type="predicted"/>
<dbReference type="AlphaFoldDB" id="A0A6C0GQP2"/>
<dbReference type="Gene3D" id="3.40.30.10">
    <property type="entry name" value="Glutaredoxin"/>
    <property type="match status" value="1"/>
</dbReference>
<dbReference type="KEGG" id="rhoz:GXP67_28955"/>
<sequence length="101" mass="11413">MKYKKHVFICTNTKEAGKKCCGEERGMALVQAFKDEIRNRGLQTQMRAQKTGCLDACNFGPALVVYPEGTYYGNVQLSDVTEIVEKHLLSNEPVKRLVLPY</sequence>
<dbReference type="RefSeq" id="WP_162446377.1">
    <property type="nucleotide sequence ID" value="NZ_CP048222.1"/>
</dbReference>
<evidence type="ECO:0000313" key="1">
    <source>
        <dbReference type="EMBL" id="QHT70398.1"/>
    </source>
</evidence>
<reference evidence="1 2" key="1">
    <citation type="submission" date="2020-01" db="EMBL/GenBank/DDBJ databases">
        <authorList>
            <person name="Kim M.K."/>
        </authorList>
    </citation>
    <scope>NUCLEOTIDE SEQUENCE [LARGE SCALE GENOMIC DNA]</scope>
    <source>
        <strain evidence="1 2">172606-1</strain>
    </source>
</reference>
<accession>A0A6C0GQP2</accession>
<dbReference type="CDD" id="cd02980">
    <property type="entry name" value="TRX_Fd_family"/>
    <property type="match status" value="1"/>
</dbReference>
<dbReference type="EMBL" id="CP048222">
    <property type="protein sequence ID" value="QHT70398.1"/>
    <property type="molecule type" value="Genomic_DNA"/>
</dbReference>
<keyword evidence="2" id="KW-1185">Reference proteome</keyword>
<dbReference type="SUPFAM" id="SSF52833">
    <property type="entry name" value="Thioredoxin-like"/>
    <property type="match status" value="1"/>
</dbReference>
<evidence type="ECO:0000313" key="2">
    <source>
        <dbReference type="Proteomes" id="UP000480178"/>
    </source>
</evidence>